<keyword evidence="2" id="KW-1133">Transmembrane helix</keyword>
<organism evidence="3 5">
    <name type="scientific">Orbilia oligospora</name>
    <name type="common">Nematode-trapping fungus</name>
    <name type="synonym">Arthrobotrys oligospora</name>
    <dbReference type="NCBI Taxonomy" id="2813651"/>
    <lineage>
        <taxon>Eukaryota</taxon>
        <taxon>Fungi</taxon>
        <taxon>Dikarya</taxon>
        <taxon>Ascomycota</taxon>
        <taxon>Pezizomycotina</taxon>
        <taxon>Orbiliomycetes</taxon>
        <taxon>Orbiliales</taxon>
        <taxon>Orbiliaceae</taxon>
        <taxon>Orbilia</taxon>
    </lineage>
</organism>
<feature type="transmembrane region" description="Helical" evidence="2">
    <location>
        <begin position="83"/>
        <end position="102"/>
    </location>
</feature>
<sequence length="105" mass="12110">MSDNNESGLPEISLPGASSNDQVNDMDFIALEQRKGVFMMLLLAFLARLTSRSLSSARKNLKSRNHKTPTVILQFWTIRAQRIWRIFDLPLLFAFQLFAFSAKRY</sequence>
<dbReference type="EMBL" id="WIQW01000015">
    <property type="protein sequence ID" value="KAF3104931.1"/>
    <property type="molecule type" value="Genomic_DNA"/>
</dbReference>
<evidence type="ECO:0000313" key="3">
    <source>
        <dbReference type="EMBL" id="KAF3104931.1"/>
    </source>
</evidence>
<proteinExistence type="predicted"/>
<keyword evidence="2" id="KW-0812">Transmembrane</keyword>
<dbReference type="EMBL" id="WIQZ01000024">
    <property type="protein sequence ID" value="KAF3137858.1"/>
    <property type="molecule type" value="Genomic_DNA"/>
</dbReference>
<keyword evidence="2" id="KW-0472">Membrane</keyword>
<name>A0A7C8NSF2_ORBOL</name>
<dbReference type="Proteomes" id="UP000480548">
    <property type="component" value="Unassembled WGS sequence"/>
</dbReference>
<evidence type="ECO:0000313" key="5">
    <source>
        <dbReference type="Proteomes" id="UP000475325"/>
    </source>
</evidence>
<evidence type="ECO:0000313" key="6">
    <source>
        <dbReference type="Proteomes" id="UP000480548"/>
    </source>
</evidence>
<evidence type="ECO:0000256" key="2">
    <source>
        <dbReference type="SAM" id="Phobius"/>
    </source>
</evidence>
<feature type="transmembrane region" description="Helical" evidence="2">
    <location>
        <begin position="36"/>
        <end position="54"/>
    </location>
</feature>
<dbReference type="AlphaFoldDB" id="A0A7C8NSF2"/>
<accession>A0A7C8NSF2</accession>
<dbReference type="Proteomes" id="UP000475325">
    <property type="component" value="Unassembled WGS sequence"/>
</dbReference>
<comment type="caution">
    <text evidence="3">The sequence shown here is derived from an EMBL/GenBank/DDBJ whole genome shotgun (WGS) entry which is preliminary data.</text>
</comment>
<gene>
    <name evidence="3" type="ORF">TWF102_002696</name>
    <name evidence="4" type="ORF">TWF703_004828</name>
</gene>
<evidence type="ECO:0000256" key="1">
    <source>
        <dbReference type="SAM" id="MobiDB-lite"/>
    </source>
</evidence>
<feature type="region of interest" description="Disordered" evidence="1">
    <location>
        <begin position="1"/>
        <end position="22"/>
    </location>
</feature>
<evidence type="ECO:0000313" key="4">
    <source>
        <dbReference type="EMBL" id="KAF3137858.1"/>
    </source>
</evidence>
<protein>
    <submittedName>
        <fullName evidence="3">Uncharacterized protein</fullName>
    </submittedName>
</protein>
<reference evidence="5 6" key="1">
    <citation type="submission" date="2019-06" db="EMBL/GenBank/DDBJ databases">
        <authorList>
            <person name="Palmer J.M."/>
        </authorList>
    </citation>
    <scope>NUCLEOTIDE SEQUENCE [LARGE SCALE GENOMIC DNA]</scope>
    <source>
        <strain evidence="3 5">TWF102</strain>
        <strain evidence="4 6">TWF703</strain>
    </source>
</reference>